<evidence type="ECO:0000313" key="1">
    <source>
        <dbReference type="EMBL" id="EWY38801.1"/>
    </source>
</evidence>
<dbReference type="Proteomes" id="UP000019486">
    <property type="component" value="Unassembled WGS sequence"/>
</dbReference>
<dbReference type="EMBL" id="AVFL01000016">
    <property type="protein sequence ID" value="EWY38801.1"/>
    <property type="molecule type" value="Genomic_DNA"/>
</dbReference>
<keyword evidence="2" id="KW-1185">Reference proteome</keyword>
<accession>W9H1V3</accession>
<dbReference type="AlphaFoldDB" id="W9H1V3"/>
<dbReference type="OrthoDB" id="9908531at2"/>
<name>W9H1V3_9PROT</name>
<gene>
    <name evidence="1" type="ORF">N825_10980</name>
</gene>
<dbReference type="STRING" id="1385369.N825_10980"/>
<organism evidence="1 2">
    <name type="scientific">Skermanella stibiiresistens SB22</name>
    <dbReference type="NCBI Taxonomy" id="1385369"/>
    <lineage>
        <taxon>Bacteria</taxon>
        <taxon>Pseudomonadati</taxon>
        <taxon>Pseudomonadota</taxon>
        <taxon>Alphaproteobacteria</taxon>
        <taxon>Rhodospirillales</taxon>
        <taxon>Azospirillaceae</taxon>
        <taxon>Skermanella</taxon>
    </lineage>
</organism>
<proteinExistence type="predicted"/>
<sequence length="171" mass="18039">MPDLTRDLALRVVAAIAPEERDLLDAFYDILIQDVAGAAAGGIAEPGFGKMGAGLENDVTRQIVSISHALTRSGPRGASRVTADAALDELWRRWSRLEAWVAERGGDQRIVPAFQAALVDLGGATTDEALLVATALRVFSLSDLEADDADNVLARAMRFDPNPSSLGPTGG</sequence>
<dbReference type="RefSeq" id="WP_157619435.1">
    <property type="nucleotide sequence ID" value="NZ_AVFL01000016.1"/>
</dbReference>
<comment type="caution">
    <text evidence="1">The sequence shown here is derived from an EMBL/GenBank/DDBJ whole genome shotgun (WGS) entry which is preliminary data.</text>
</comment>
<protein>
    <submittedName>
        <fullName evidence="1">Uncharacterized protein</fullName>
    </submittedName>
</protein>
<evidence type="ECO:0000313" key="2">
    <source>
        <dbReference type="Proteomes" id="UP000019486"/>
    </source>
</evidence>
<reference evidence="1 2" key="1">
    <citation type="submission" date="2013-08" db="EMBL/GenBank/DDBJ databases">
        <title>The genome sequence of Skermanella stibiiresistens.</title>
        <authorList>
            <person name="Zhu W."/>
            <person name="Wang G."/>
        </authorList>
    </citation>
    <scope>NUCLEOTIDE SEQUENCE [LARGE SCALE GENOMIC DNA]</scope>
    <source>
        <strain evidence="1 2">SB22</strain>
    </source>
</reference>